<dbReference type="InterPro" id="IPR050953">
    <property type="entry name" value="N4_N6_ade-DNA_methylase"/>
</dbReference>
<protein>
    <recommendedName>
        <fullName evidence="1">site-specific DNA-methyltransferase (adenine-specific)</fullName>
        <ecNumber evidence="1">2.1.1.72</ecNumber>
    </recommendedName>
</protein>
<dbReference type="InterPro" id="IPR046817">
    <property type="entry name" value="MmeI_N"/>
</dbReference>
<gene>
    <name evidence="9" type="primary">PLESTB003571</name>
    <name evidence="9" type="ORF">PLESTB_001900800</name>
</gene>
<accession>A0A9W6C2A9</accession>
<proteinExistence type="predicted"/>
<dbReference type="Pfam" id="PF20473">
    <property type="entry name" value="MmeI_Mtase"/>
    <property type="match status" value="1"/>
</dbReference>
<feature type="domain" description="MmeI-like helicase spacer" evidence="6">
    <location>
        <begin position="175"/>
        <end position="254"/>
    </location>
</feature>
<comment type="catalytic activity">
    <reaction evidence="4">
        <text>a 2'-deoxyadenosine in DNA + S-adenosyl-L-methionine = an N(6)-methyl-2'-deoxyadenosine in DNA + S-adenosyl-L-homocysteine + H(+)</text>
        <dbReference type="Rhea" id="RHEA:15197"/>
        <dbReference type="Rhea" id="RHEA-COMP:12418"/>
        <dbReference type="Rhea" id="RHEA-COMP:12419"/>
        <dbReference type="ChEBI" id="CHEBI:15378"/>
        <dbReference type="ChEBI" id="CHEBI:57856"/>
        <dbReference type="ChEBI" id="CHEBI:59789"/>
        <dbReference type="ChEBI" id="CHEBI:90615"/>
        <dbReference type="ChEBI" id="CHEBI:90616"/>
        <dbReference type="EC" id="2.1.1.72"/>
    </reaction>
</comment>
<dbReference type="PANTHER" id="PTHR33841">
    <property type="entry name" value="DNA METHYLTRANSFERASE YEEA-RELATED"/>
    <property type="match status" value="1"/>
</dbReference>
<dbReference type="SUPFAM" id="SSF53335">
    <property type="entry name" value="S-adenosyl-L-methionine-dependent methyltransferases"/>
    <property type="match status" value="1"/>
</dbReference>
<comment type="caution">
    <text evidence="9">The sequence shown here is derived from an EMBL/GenBank/DDBJ whole genome shotgun (WGS) entry which is preliminary data.</text>
</comment>
<feature type="domain" description="MmeI-like N-terminal" evidence="5">
    <location>
        <begin position="1"/>
        <end position="162"/>
    </location>
</feature>
<evidence type="ECO:0000313" key="10">
    <source>
        <dbReference type="Proteomes" id="UP001165080"/>
    </source>
</evidence>
<evidence type="ECO:0000259" key="5">
    <source>
        <dbReference type="Pfam" id="PF20464"/>
    </source>
</evidence>
<feature type="domain" description="MmeI-like C-terminal" evidence="7">
    <location>
        <begin position="490"/>
        <end position="564"/>
    </location>
</feature>
<keyword evidence="3" id="KW-0808">Transferase</keyword>
<evidence type="ECO:0000256" key="3">
    <source>
        <dbReference type="ARBA" id="ARBA00022679"/>
    </source>
</evidence>
<dbReference type="Pfam" id="PF20464">
    <property type="entry name" value="MmeI_N"/>
    <property type="match status" value="1"/>
</dbReference>
<evidence type="ECO:0000259" key="7">
    <source>
        <dbReference type="Pfam" id="PF20467"/>
    </source>
</evidence>
<evidence type="ECO:0000256" key="2">
    <source>
        <dbReference type="ARBA" id="ARBA00022603"/>
    </source>
</evidence>
<keyword evidence="10" id="KW-1185">Reference proteome</keyword>
<evidence type="ECO:0000259" key="8">
    <source>
        <dbReference type="Pfam" id="PF20473"/>
    </source>
</evidence>
<dbReference type="Proteomes" id="UP001165080">
    <property type="component" value="Unassembled WGS sequence"/>
</dbReference>
<feature type="domain" description="MmeI-like DNA-methyltransferase" evidence="8">
    <location>
        <begin position="329"/>
        <end position="468"/>
    </location>
</feature>
<dbReference type="GO" id="GO:0009007">
    <property type="term" value="F:site-specific DNA-methyltransferase (adenine-specific) activity"/>
    <property type="evidence" value="ECO:0007669"/>
    <property type="project" value="UniProtKB-EC"/>
</dbReference>
<dbReference type="InterPro" id="IPR027417">
    <property type="entry name" value="P-loop_NTPase"/>
</dbReference>
<dbReference type="Pfam" id="PF20465">
    <property type="entry name" value="MmeI_hel"/>
    <property type="match status" value="1"/>
</dbReference>
<dbReference type="Gene3D" id="3.40.50.300">
    <property type="entry name" value="P-loop containing nucleotide triphosphate hydrolases"/>
    <property type="match status" value="2"/>
</dbReference>
<evidence type="ECO:0000259" key="6">
    <source>
        <dbReference type="Pfam" id="PF20465"/>
    </source>
</evidence>
<dbReference type="InterPro" id="IPR046818">
    <property type="entry name" value="MmeI_C"/>
</dbReference>
<sequence>MNAVEIEQAISELAEQPFDPAEFPYAFLTAFGNKDTTIKRLRSGGTNKSDFAGPWGGVLQTNNIHLAACAPGAVAEALAALRASPLTTRAKAKFILATDGLELEAEDITSGETIACRYVDFPDHFGFFLPLAGISTVKQIRESAFDIRATSRLNRLYVELIRDNPDWGSSDRRDDMNHFMARLIFCFFAEDTDIFATERLFTATVDRMSDRDGANTHKVIGEIFRAMNTPIAKRAEAKLPRWADAFPYVNGGLFSGSTDVPRFSKIAQRYLSHIGGLDWTQINPDIFGSMIQAVADEEERSVLGMHYTSVPNILKVLNPLFLDDLRAELEAAGDNTRKLANLRARMARIRVFDPACGSGNFLVIAYKEMRAIEAEINRRRGEADRRTDIPLTNYRGIELRSFSAEIARLALIIAEYQCDVTYRGQKEALAEFLPLDAQNWITCGNALRLDWLSVCPPTGTGVKFQADDLFMSPLDQAQIDFENEGGETNRGDLTASAKNILLAREAHFPATIADLYDRETMPLDLRAAHDHNDEVLERIYIGRRFRNDTERLEKLFEMYTKMTTKKENYNFQKIAARLADYGFNSIRLTDDWQGADFIAVHIDGETFLKVQLKGRLVIDWKYHGKGIHIAFLHGDELYLYDHDALPPGLGHHLFEPVQDFAMTKAVPSVSVTYATNGSSTKANELGMRTMQERAYERRGEQYLLIKSPPASGKSRALMFIALDKLHNQGLRQAIVVVPEKSIGSSFNDEPLSQHGFWADWTVKPQWNLCNAPGGDDGKVGAVGKFLAGEDQLLVCTHATFRFAVDRFGVEAFDDRLIAVDEFHHVSANPDSKLGAHLGALVARDKVHLAAMTGSYFRGDAEAVLSPEDEARFDTVTYTYYEQLNGYQHLKTLDIGYFFYSGSYADDILKVLDPNEKTILHIPNVNSRESTKDKHREVEHIIDALGDWQGTDPVTGFQLVRTPDGRVLRIADLVDDEPAKRDRVSAALKDAAQKNNRDHVDIIVALGMAKEGFDWIWCEHALTVGYRASLTEIVQIIGRATRDAEGKTRARFTNLIAEPDAAEAAVTEAVNDTVKAIAASLLMEQVLAPRFNFTPKSPKSGPVEGFDYGAGGYDPAKENVGFNEAKGQFQIEIKGLSEPKSREAKRICQEDLNEVITAFVQDKTTIERGLFDEELVPEELTQVRMGKIVGARFPELDAEDQEAVRQHAVAALNLTQKAKKIALTDGGGETASGNTALIDGVRKFAMDVRELDIDLIDRINPFGEAYAILAKTMSEASLREIAAVIAAKKVQMSPEDARDLARRAVKFKQERGRLPSLTAQDPWEKKMAEGVAFLARMKQEAANG</sequence>
<dbReference type="EMBL" id="BRXU01000065">
    <property type="protein sequence ID" value="GLC62449.1"/>
    <property type="molecule type" value="Genomic_DNA"/>
</dbReference>
<name>A0A9W6C2A9_9CHLO</name>
<dbReference type="SUPFAM" id="SSF52540">
    <property type="entry name" value="P-loop containing nucleoside triphosphate hydrolases"/>
    <property type="match status" value="1"/>
</dbReference>
<evidence type="ECO:0000256" key="4">
    <source>
        <dbReference type="ARBA" id="ARBA00047942"/>
    </source>
</evidence>
<dbReference type="InterPro" id="IPR046816">
    <property type="entry name" value="MmeI_Mtase"/>
</dbReference>
<dbReference type="PANTHER" id="PTHR33841:SF1">
    <property type="entry name" value="DNA METHYLTRANSFERASE A"/>
    <property type="match status" value="1"/>
</dbReference>
<evidence type="ECO:0000256" key="1">
    <source>
        <dbReference type="ARBA" id="ARBA00011900"/>
    </source>
</evidence>
<evidence type="ECO:0000313" key="9">
    <source>
        <dbReference type="EMBL" id="GLC62449.1"/>
    </source>
</evidence>
<dbReference type="InterPro" id="IPR029063">
    <property type="entry name" value="SAM-dependent_MTases_sf"/>
</dbReference>
<dbReference type="GO" id="GO:0032259">
    <property type="term" value="P:methylation"/>
    <property type="evidence" value="ECO:0007669"/>
    <property type="project" value="UniProtKB-KW"/>
</dbReference>
<dbReference type="InterPro" id="IPR046819">
    <property type="entry name" value="MmeI_hel"/>
</dbReference>
<dbReference type="EC" id="2.1.1.72" evidence="1"/>
<dbReference type="Gene3D" id="3.40.50.150">
    <property type="entry name" value="Vaccinia Virus protein VP39"/>
    <property type="match status" value="1"/>
</dbReference>
<keyword evidence="2" id="KW-0489">Methyltransferase</keyword>
<organism evidence="9 10">
    <name type="scientific">Pleodorina starrii</name>
    <dbReference type="NCBI Taxonomy" id="330485"/>
    <lineage>
        <taxon>Eukaryota</taxon>
        <taxon>Viridiplantae</taxon>
        <taxon>Chlorophyta</taxon>
        <taxon>core chlorophytes</taxon>
        <taxon>Chlorophyceae</taxon>
        <taxon>CS clade</taxon>
        <taxon>Chlamydomonadales</taxon>
        <taxon>Volvocaceae</taxon>
        <taxon>Pleodorina</taxon>
    </lineage>
</organism>
<dbReference type="Pfam" id="PF20467">
    <property type="entry name" value="MmeI_C"/>
    <property type="match status" value="1"/>
</dbReference>
<reference evidence="9 10" key="1">
    <citation type="journal article" date="2023" name="Commun. Biol.">
        <title>Reorganization of the ancestral sex-determining regions during the evolution of trioecy in Pleodorina starrii.</title>
        <authorList>
            <person name="Takahashi K."/>
            <person name="Suzuki S."/>
            <person name="Kawai-Toyooka H."/>
            <person name="Yamamoto K."/>
            <person name="Hamaji T."/>
            <person name="Ootsuki R."/>
            <person name="Yamaguchi H."/>
            <person name="Kawachi M."/>
            <person name="Higashiyama T."/>
            <person name="Nozaki H."/>
        </authorList>
    </citation>
    <scope>NUCLEOTIDE SEQUENCE [LARGE SCALE GENOMIC DNA]</scope>
    <source>
        <strain evidence="9 10">NIES-4479</strain>
    </source>
</reference>